<dbReference type="SUPFAM" id="SSF52540">
    <property type="entry name" value="P-loop containing nucleoside triphosphate hydrolases"/>
    <property type="match status" value="1"/>
</dbReference>
<dbReference type="Gene3D" id="1.10.10.820">
    <property type="match status" value="1"/>
</dbReference>
<dbReference type="Gene3D" id="1.10.10.60">
    <property type="entry name" value="Homeodomain-like"/>
    <property type="match status" value="1"/>
</dbReference>
<comment type="subcellular location">
    <subcellularLocation>
        <location evidence="1">Cell membrane</location>
        <topology evidence="1">Multi-pass membrane protein</topology>
    </subcellularLocation>
</comment>
<dbReference type="EC" id="2.4.1.16" evidence="2"/>
<dbReference type="GO" id="GO:0003779">
    <property type="term" value="F:actin binding"/>
    <property type="evidence" value="ECO:0007669"/>
    <property type="project" value="UniProtKB-KW"/>
</dbReference>
<keyword evidence="13" id="KW-0325">Glycoprotein</keyword>
<comment type="similarity">
    <text evidence="15">In the C-terminal section; belongs to the chitin synthase family. Class V subfamily.</text>
</comment>
<evidence type="ECO:0000256" key="8">
    <source>
        <dbReference type="ARBA" id="ARBA00022840"/>
    </source>
</evidence>
<evidence type="ECO:0000256" key="19">
    <source>
        <dbReference type="SAM" id="MobiDB-lite"/>
    </source>
</evidence>
<comment type="similarity">
    <text evidence="16">In the N-terminal section; belongs to the TRAFAC class myosin-kinesin ATPase superfamily. Myosin family.</text>
</comment>
<dbReference type="PROSITE" id="PS51456">
    <property type="entry name" value="MYOSIN_MOTOR"/>
    <property type="match status" value="1"/>
</dbReference>
<keyword evidence="14 18" id="KW-0009">Actin-binding</keyword>
<feature type="transmembrane region" description="Helical" evidence="20">
    <location>
        <begin position="883"/>
        <end position="902"/>
    </location>
</feature>
<accession>A0A6A6XTC9</accession>
<keyword evidence="6 20" id="KW-0812">Transmembrane</keyword>
<dbReference type="InterPro" id="IPR004835">
    <property type="entry name" value="Chitin_synth"/>
</dbReference>
<dbReference type="InterPro" id="IPR027417">
    <property type="entry name" value="P-loop_NTPase"/>
</dbReference>
<evidence type="ECO:0000256" key="3">
    <source>
        <dbReference type="ARBA" id="ARBA00022475"/>
    </source>
</evidence>
<dbReference type="InterPro" id="IPR001609">
    <property type="entry name" value="Myosin_head_motor_dom-like"/>
</dbReference>
<comment type="similarity">
    <text evidence="18">Belongs to the TRAFAC class myosin-kinesin ATPase superfamily. Myosin family.</text>
</comment>
<dbReference type="Pfam" id="PF00063">
    <property type="entry name" value="Myosin_head"/>
    <property type="match status" value="1"/>
</dbReference>
<dbReference type="GO" id="GO:0030428">
    <property type="term" value="C:cell septum"/>
    <property type="evidence" value="ECO:0007669"/>
    <property type="project" value="TreeGrafter"/>
</dbReference>
<evidence type="ECO:0000256" key="12">
    <source>
        <dbReference type="ARBA" id="ARBA00023175"/>
    </source>
</evidence>
<evidence type="ECO:0000313" key="25">
    <source>
        <dbReference type="EMBL" id="KAF2799841.1"/>
    </source>
</evidence>
<evidence type="ECO:0000256" key="6">
    <source>
        <dbReference type="ARBA" id="ARBA00022692"/>
    </source>
</evidence>
<dbReference type="Gene3D" id="1.20.120.720">
    <property type="entry name" value="Myosin VI head, motor domain, U50 subdomain"/>
    <property type="match status" value="1"/>
</dbReference>
<evidence type="ECO:0000259" key="21">
    <source>
        <dbReference type="PROSITE" id="PS50006"/>
    </source>
</evidence>
<dbReference type="Pfam" id="PF03142">
    <property type="entry name" value="Chitin_synth_2"/>
    <property type="match status" value="1"/>
</dbReference>
<dbReference type="SUPFAM" id="SSF55856">
    <property type="entry name" value="Cytochrome b5-like heme/steroid binding domain"/>
    <property type="match status" value="1"/>
</dbReference>
<evidence type="ECO:0000256" key="2">
    <source>
        <dbReference type="ARBA" id="ARBA00012543"/>
    </source>
</evidence>
<organism evidence="25 26">
    <name type="scientific">Melanomma pulvis-pyrius CBS 109.77</name>
    <dbReference type="NCBI Taxonomy" id="1314802"/>
    <lineage>
        <taxon>Eukaryota</taxon>
        <taxon>Fungi</taxon>
        <taxon>Dikarya</taxon>
        <taxon>Ascomycota</taxon>
        <taxon>Pezizomycotina</taxon>
        <taxon>Dothideomycetes</taxon>
        <taxon>Pleosporomycetidae</taxon>
        <taxon>Pleosporales</taxon>
        <taxon>Melanommataceae</taxon>
        <taxon>Melanomma</taxon>
    </lineage>
</organism>
<keyword evidence="11 20" id="KW-0472">Membrane</keyword>
<evidence type="ECO:0000256" key="5">
    <source>
        <dbReference type="ARBA" id="ARBA00022679"/>
    </source>
</evidence>
<keyword evidence="8 18" id="KW-0067">ATP-binding</keyword>
<dbReference type="Pfam" id="PF00173">
    <property type="entry name" value="Cyt-b5"/>
    <property type="match status" value="1"/>
</dbReference>
<dbReference type="FunFam" id="1.20.58.530:FF:000017">
    <property type="entry name" value="Chitin synthase ChsE"/>
    <property type="match status" value="1"/>
</dbReference>
<dbReference type="GO" id="GO:0006031">
    <property type="term" value="P:chitin biosynthetic process"/>
    <property type="evidence" value="ECO:0007669"/>
    <property type="project" value="TreeGrafter"/>
</dbReference>
<dbReference type="FunFam" id="3.10.120.10:FF:000019">
    <property type="entry name" value="Chitin synthase ChsE"/>
    <property type="match status" value="1"/>
</dbReference>
<dbReference type="InterPro" id="IPR029044">
    <property type="entry name" value="Nucleotide-diphossugar_trans"/>
</dbReference>
<keyword evidence="3" id="KW-1003">Cell membrane</keyword>
<dbReference type="Gene3D" id="3.40.850.10">
    <property type="entry name" value="Kinesin motor domain"/>
    <property type="match status" value="2"/>
</dbReference>
<protein>
    <recommendedName>
        <fullName evidence="2">chitin synthase</fullName>
        <ecNumber evidence="2">2.4.1.16</ecNumber>
    </recommendedName>
</protein>
<dbReference type="PROSITE" id="PS50255">
    <property type="entry name" value="CYTOCHROME_B5_2"/>
    <property type="match status" value="1"/>
</dbReference>
<dbReference type="GO" id="GO:0031505">
    <property type="term" value="P:fungal-type cell wall organization"/>
    <property type="evidence" value="ECO:0007669"/>
    <property type="project" value="TreeGrafter"/>
</dbReference>
<feature type="region of interest" description="Actin-binding" evidence="18">
    <location>
        <begin position="662"/>
        <end position="684"/>
    </location>
</feature>
<dbReference type="Gene3D" id="1.20.58.530">
    <property type="match status" value="2"/>
</dbReference>
<keyword evidence="4" id="KW-0328">Glycosyltransferase</keyword>
<dbReference type="InterPro" id="IPR036961">
    <property type="entry name" value="Kinesin_motor_dom_sf"/>
</dbReference>
<dbReference type="PANTHER" id="PTHR22914:SF45">
    <property type="entry name" value="CHITIN SYNTHASE"/>
    <property type="match status" value="1"/>
</dbReference>
<reference evidence="25" key="1">
    <citation type="journal article" date="2020" name="Stud. Mycol.">
        <title>101 Dothideomycetes genomes: a test case for predicting lifestyles and emergence of pathogens.</title>
        <authorList>
            <person name="Haridas S."/>
            <person name="Albert R."/>
            <person name="Binder M."/>
            <person name="Bloem J."/>
            <person name="Labutti K."/>
            <person name="Salamov A."/>
            <person name="Andreopoulos B."/>
            <person name="Baker S."/>
            <person name="Barry K."/>
            <person name="Bills G."/>
            <person name="Bluhm B."/>
            <person name="Cannon C."/>
            <person name="Castanera R."/>
            <person name="Culley D."/>
            <person name="Daum C."/>
            <person name="Ezra D."/>
            <person name="Gonzalez J."/>
            <person name="Henrissat B."/>
            <person name="Kuo A."/>
            <person name="Liang C."/>
            <person name="Lipzen A."/>
            <person name="Lutzoni F."/>
            <person name="Magnuson J."/>
            <person name="Mondo S."/>
            <person name="Nolan M."/>
            <person name="Ohm R."/>
            <person name="Pangilinan J."/>
            <person name="Park H.-J."/>
            <person name="Ramirez L."/>
            <person name="Alfaro M."/>
            <person name="Sun H."/>
            <person name="Tritt A."/>
            <person name="Yoshinaga Y."/>
            <person name="Zwiers L.-H."/>
            <person name="Turgeon B."/>
            <person name="Goodwin S."/>
            <person name="Spatafora J."/>
            <person name="Crous P."/>
            <person name="Grigoriev I."/>
        </authorList>
    </citation>
    <scope>NUCLEOTIDE SEQUENCE</scope>
    <source>
        <strain evidence="25">CBS 109.77</strain>
    </source>
</reference>
<dbReference type="PROSITE" id="PS51998">
    <property type="entry name" value="DEK_C"/>
    <property type="match status" value="1"/>
</dbReference>
<proteinExistence type="inferred from homology"/>
<feature type="domain" description="FHA" evidence="21">
    <location>
        <begin position="1333"/>
        <end position="1396"/>
    </location>
</feature>
<evidence type="ECO:0000256" key="14">
    <source>
        <dbReference type="ARBA" id="ARBA00023203"/>
    </source>
</evidence>
<feature type="domain" description="Myosin motor" evidence="23">
    <location>
        <begin position="1"/>
        <end position="780"/>
    </location>
</feature>
<feature type="transmembrane region" description="Helical" evidence="20">
    <location>
        <begin position="1193"/>
        <end position="1212"/>
    </location>
</feature>
<evidence type="ECO:0000259" key="24">
    <source>
        <dbReference type="PROSITE" id="PS51998"/>
    </source>
</evidence>
<dbReference type="Gene3D" id="3.10.120.10">
    <property type="entry name" value="Cytochrome b5-like heme/steroid binding domain"/>
    <property type="match status" value="1"/>
</dbReference>
<dbReference type="PROSITE" id="PS50006">
    <property type="entry name" value="FHA_DOMAIN"/>
    <property type="match status" value="1"/>
</dbReference>
<dbReference type="GO" id="GO:0016459">
    <property type="term" value="C:myosin complex"/>
    <property type="evidence" value="ECO:0007669"/>
    <property type="project" value="UniProtKB-KW"/>
</dbReference>
<keyword evidence="10 18" id="KW-0518">Myosin</keyword>
<dbReference type="PANTHER" id="PTHR22914">
    <property type="entry name" value="CHITIN SYNTHASE"/>
    <property type="match status" value="1"/>
</dbReference>
<dbReference type="FunFam" id="1.10.10.820:FF:000012">
    <property type="entry name" value="Chitin synthase ChsE"/>
    <property type="match status" value="1"/>
</dbReference>
<evidence type="ECO:0000256" key="4">
    <source>
        <dbReference type="ARBA" id="ARBA00022676"/>
    </source>
</evidence>
<dbReference type="EMBL" id="MU001757">
    <property type="protein sequence ID" value="KAF2799841.1"/>
    <property type="molecule type" value="Genomic_DNA"/>
</dbReference>
<dbReference type="GO" id="GO:0004100">
    <property type="term" value="F:chitin synthase activity"/>
    <property type="evidence" value="ECO:0007669"/>
    <property type="project" value="UniProtKB-EC"/>
</dbReference>
<dbReference type="InterPro" id="IPR001199">
    <property type="entry name" value="Cyt_B5-like_heme/steroid-bd"/>
</dbReference>
<gene>
    <name evidence="25" type="ORF">K505DRAFT_230123</name>
</gene>
<evidence type="ECO:0000259" key="22">
    <source>
        <dbReference type="PROSITE" id="PS50255"/>
    </source>
</evidence>
<dbReference type="GO" id="GO:0005524">
    <property type="term" value="F:ATP binding"/>
    <property type="evidence" value="ECO:0007669"/>
    <property type="project" value="UniProtKB-UniRule"/>
</dbReference>
<feature type="domain" description="DEK-C" evidence="24">
    <location>
        <begin position="1789"/>
        <end position="1844"/>
    </location>
</feature>
<feature type="transmembrane region" description="Helical" evidence="20">
    <location>
        <begin position="1614"/>
        <end position="1636"/>
    </location>
</feature>
<keyword evidence="5" id="KW-0808">Transferase</keyword>
<sequence length="1848" mass="206185">MASNSFAGALPQYAQPSLPALAQHHQSDTNITAHLASRFHAHLPTAQLSSHAIISLNTYTDASRGPDGGKDGSAHQAAEDLAQRAYMRLGQRSEDQAIVFLGESGAGKTTIRGHLLRAFLSYSATPLSKKIELANFVFDAFTTTKSLTTPIASKAGLLLELQYNTSTSHHATLLGAQFLAHRLERCRIASVPTGERNYHILYYLLSGTSPAERKHLGLDLGGSDAPGTRASLTASKRWRYLGHPTQLKVGIDDAKGFHDFKTALRKLEFSKQDIAGICEVMATILHVGQLEFVSGQSTTPGAEESGGYSHEGGESVTMVKNKESLGPIAAFLGTSIPDLEQSLRYKTKTLYRERVTVMLDPKGARENADELARTLYSLLVAYIMEQINSRLCVLPDQVSNTVSVVDFPGFSPTTGTGSGLDQLLNNAANESLYNFCQQSFFGRQVQEMEAEDVTVPQLEYYDNSEAKTGLLKPGNGLLSILDDQMRRGKTDMQFLEAIRKRFDGKNNAILPGSLTIVQPGSNFPTPNTAASFTIRHFAGDVDYSVDNFMEENAELISGDMMNLLKSARSPFVQELFGQDALKKVTHPKERTAIVQASVSSKPMRMPSMAKRKTDKAGRYGRQVNVFDEDGVSETESAVSGSRRGDGASGKQTGAAGQFLSSLRTIDHSLRKANPYFVICLKPNDRRIANQFDSKCVRTQVQALGIAEISRRLRVADFSIFLPFAEFLGLAETEATVVGSEKERAEAVLDSKPWRENEVRVGTTGVFLSERCWLEIANVMDIAAVPRGVSVSDENLLNPNRAQSFGDSRAGLLSPSPGAFYHDDKGGSYFGSKDVDARSEAPSGVTSGDMFHGLEMPKAMGEKVPEKELQEVDVVQVSGSRKRWLFIVYALTFYIPDIFIKWIGRMKRKDVRLAWREKLAINILIWLSCGFLIFLMIGFPEILCPTQHVYSTSELTSFNGEDGADSYVAIRGIVYDLGSFMPHHYPSIIPQKSLKKYSGVDATNLFPVQVSALCNGVDGTVHDGVQLNYRTSNYTNQNNVISTTDLNAKYHDFRWFTNDSRPDWWYEQQTFMKSNYMKGRVGYSPQYLKTLAGKGNAIAYMDNRVYDLTQYIPGGREVKYPPDNEKNEQVSTNFMDDSVVEIFRVQAGTDVGKYWSALGIDQTKKNNMKTCLDNLFYVGDLDTRSSTKCLFAKYFLLAISILMVSVIAFKFFAALQFSRKSLPENIDKFIICTVPAYTEDEESLRRAIDSAARMKYDDKRKLIVIVCDGMIIGQGNDKPTPRIVLDILGVPESTDPDPLSFESLGEGQKQHNMGKCYSGLYEVQGHIVPFLVVVKIGRPSEVSKPGNRGKRDSQVLLMRFLNRVHYNLPMSPLELEMHHQIRNIIGVNPTFYEFLLQIDADTVVAPDAATRFVAAFIHDTRLIGICGETSLTNAKSSFITMMQVYEYYISHNLTKAFESLFGSVTCLPGCFTMYRIRAAETGKPLFVSKEVVEAYQEIRVDTLHMKNLLHLGEDRFLTTLLLKFHSTHKTKYLYRAHAWTVAPDSWTVFMSQRRRWINSTVHNLIELIPLQQLCGFCCFSMRFVVFLDLISTVVQPVIVVYIGYLIYLLAYKKDVIPLTAFILLGAIYGLQIIIFVLRRKWEMIGWMIIYILATPVFAFGLPLYSFWHMDDFSWGNTRIVTGEKGQKIVISDEAKFDPASIPKKKWDEYQAEMWEQHTMRDDRSEISGISYGTKRFMGGASVAGSEYGGIPPSRPMSHLDLPRYGNNSRMSLAPSGYGSYDNMEMASLNLPSDDALLAEIRDILATSDLMNITKKAVKVELEKRFGMDLTLKKQFIGSAVESLLVGQMQ</sequence>
<name>A0A6A6XTC9_9PLEO</name>
<feature type="transmembrane region" description="Helical" evidence="20">
    <location>
        <begin position="922"/>
        <end position="942"/>
    </location>
</feature>
<dbReference type="SUPFAM" id="SSF109715">
    <property type="entry name" value="DEK C-terminal domain"/>
    <property type="match status" value="1"/>
</dbReference>
<feature type="transmembrane region" description="Helical" evidence="20">
    <location>
        <begin position="1643"/>
        <end position="1666"/>
    </location>
</feature>
<dbReference type="InterPro" id="IPR000253">
    <property type="entry name" value="FHA_dom"/>
</dbReference>
<feature type="region of interest" description="Disordered" evidence="19">
    <location>
        <begin position="631"/>
        <end position="653"/>
    </location>
</feature>
<keyword evidence="9 20" id="KW-1133">Transmembrane helix</keyword>
<keyword evidence="7 18" id="KW-0547">Nucleotide-binding</keyword>
<keyword evidence="12 18" id="KW-0505">Motor protein</keyword>
<dbReference type="Proteomes" id="UP000799757">
    <property type="component" value="Unassembled WGS sequence"/>
</dbReference>
<dbReference type="SUPFAM" id="SSF53448">
    <property type="entry name" value="Nucleotide-diphospho-sugar transferases"/>
    <property type="match status" value="1"/>
</dbReference>
<dbReference type="OrthoDB" id="370884at2759"/>
<evidence type="ECO:0000256" key="11">
    <source>
        <dbReference type="ARBA" id="ARBA00023136"/>
    </source>
</evidence>
<evidence type="ECO:0000256" key="7">
    <source>
        <dbReference type="ARBA" id="ARBA00022741"/>
    </source>
</evidence>
<dbReference type="InterPro" id="IPR036037">
    <property type="entry name" value="MYSc_Myo17"/>
</dbReference>
<dbReference type="GO" id="GO:0005886">
    <property type="term" value="C:plasma membrane"/>
    <property type="evidence" value="ECO:0007669"/>
    <property type="project" value="UniProtKB-SubCell"/>
</dbReference>
<feature type="transmembrane region" description="Helical" evidence="20">
    <location>
        <begin position="1582"/>
        <end position="1608"/>
    </location>
</feature>
<evidence type="ECO:0000259" key="23">
    <source>
        <dbReference type="PROSITE" id="PS51456"/>
    </source>
</evidence>
<comment type="catalytic activity">
    <reaction evidence="17">
        <text>[(1-&gt;4)-N-acetyl-beta-D-glucosaminyl](n) + UDP-N-acetyl-alpha-D-glucosamine = [(1-&gt;4)-N-acetyl-beta-D-glucosaminyl](n+1) + UDP + H(+)</text>
        <dbReference type="Rhea" id="RHEA:16637"/>
        <dbReference type="Rhea" id="RHEA-COMP:9593"/>
        <dbReference type="Rhea" id="RHEA-COMP:9595"/>
        <dbReference type="ChEBI" id="CHEBI:15378"/>
        <dbReference type="ChEBI" id="CHEBI:17029"/>
        <dbReference type="ChEBI" id="CHEBI:57705"/>
        <dbReference type="ChEBI" id="CHEBI:58223"/>
        <dbReference type="EC" id="2.4.1.16"/>
    </reaction>
    <physiologicalReaction direction="left-to-right" evidence="17">
        <dbReference type="Rhea" id="RHEA:16638"/>
    </physiologicalReaction>
</comment>
<dbReference type="SMART" id="SM01117">
    <property type="entry name" value="Cyt-b5"/>
    <property type="match status" value="2"/>
</dbReference>
<dbReference type="InterPro" id="IPR014876">
    <property type="entry name" value="DEK_C"/>
</dbReference>
<dbReference type="GO" id="GO:0003774">
    <property type="term" value="F:cytoskeletal motor activity"/>
    <property type="evidence" value="ECO:0007669"/>
    <property type="project" value="UniProtKB-UniRule"/>
</dbReference>
<evidence type="ECO:0000256" key="16">
    <source>
        <dbReference type="ARBA" id="ARBA00046342"/>
    </source>
</evidence>
<dbReference type="FunFam" id="3.40.850.10:FF:000055">
    <property type="entry name" value="Chitin synthase ChsE"/>
    <property type="match status" value="1"/>
</dbReference>
<evidence type="ECO:0000256" key="17">
    <source>
        <dbReference type="ARBA" id="ARBA00049510"/>
    </source>
</evidence>
<keyword evidence="26" id="KW-1185">Reference proteome</keyword>
<dbReference type="CDD" id="cd14879">
    <property type="entry name" value="MYSc_Myo17"/>
    <property type="match status" value="1"/>
</dbReference>
<evidence type="ECO:0000256" key="1">
    <source>
        <dbReference type="ARBA" id="ARBA00004651"/>
    </source>
</evidence>
<feature type="domain" description="Cytochrome b5 heme-binding" evidence="22">
    <location>
        <begin position="946"/>
        <end position="1005"/>
    </location>
</feature>
<evidence type="ECO:0000256" key="20">
    <source>
        <dbReference type="SAM" id="Phobius"/>
    </source>
</evidence>
<dbReference type="SMART" id="SM00242">
    <property type="entry name" value="MYSc"/>
    <property type="match status" value="1"/>
</dbReference>
<evidence type="ECO:0000256" key="13">
    <source>
        <dbReference type="ARBA" id="ARBA00023180"/>
    </source>
</evidence>
<evidence type="ECO:0000256" key="15">
    <source>
        <dbReference type="ARBA" id="ARBA00046327"/>
    </source>
</evidence>
<dbReference type="InterPro" id="IPR036400">
    <property type="entry name" value="Cyt_B5-like_heme/steroid_sf"/>
</dbReference>
<evidence type="ECO:0000256" key="10">
    <source>
        <dbReference type="ARBA" id="ARBA00023123"/>
    </source>
</evidence>
<evidence type="ECO:0000313" key="26">
    <source>
        <dbReference type="Proteomes" id="UP000799757"/>
    </source>
</evidence>
<dbReference type="Pfam" id="PF08766">
    <property type="entry name" value="DEK_C"/>
    <property type="match status" value="1"/>
</dbReference>
<feature type="binding site" evidence="18">
    <location>
        <begin position="102"/>
        <end position="109"/>
    </location>
    <ligand>
        <name>ATP</name>
        <dbReference type="ChEBI" id="CHEBI:30616"/>
    </ligand>
</feature>
<evidence type="ECO:0000256" key="9">
    <source>
        <dbReference type="ARBA" id="ARBA00022989"/>
    </source>
</evidence>
<evidence type="ECO:0000256" key="18">
    <source>
        <dbReference type="PROSITE-ProRule" id="PRU00782"/>
    </source>
</evidence>